<gene>
    <name evidence="2" type="ORF">EI74_0042</name>
</gene>
<feature type="signal peptide" evidence="1">
    <location>
        <begin position="1"/>
        <end position="21"/>
    </location>
</feature>
<dbReference type="EMBL" id="SNWN01000003">
    <property type="protein sequence ID" value="TDO22098.1"/>
    <property type="molecule type" value="Genomic_DNA"/>
</dbReference>
<name>A0A4V3C3H8_9MOLU</name>
<dbReference type="AlphaFoldDB" id="A0A4V3C3H8"/>
<evidence type="ECO:0000313" key="3">
    <source>
        <dbReference type="Proteomes" id="UP000295518"/>
    </source>
</evidence>
<evidence type="ECO:0000313" key="2">
    <source>
        <dbReference type="EMBL" id="TDO22098.1"/>
    </source>
</evidence>
<evidence type="ECO:0008006" key="4">
    <source>
        <dbReference type="Google" id="ProtNLM"/>
    </source>
</evidence>
<sequence length="336" mass="39532">MKKFKLLKILPLTLITTAAIAVSCNQHTFDTYPNLQEEVKYTISEVENKQIAALLEKTFNKIKTVDETNSSLELDANVNNEYWLGERDRQYNFHKKPSFKIENGDKKIYYGFLNTIKNMEDLNKLSEKQINELIKNKLIIEGNNPDYDMYKRTLWGSDSYNKIISSFDDFKHFLSYTKNWKDDSNIRLDTEEGIDYLSKLKNEKINNLKNFNSIDANYFKDNLILLTTTNIGERIVDMQFNPKTNTLNIQTMHIQIEGENFYNWTKLVNDLEIWTKRITTVGIDYPTVVGWNHHEQHTKLTVINKKQYGISDSSDIKVKETVLDNYFLLTNHYLNK</sequence>
<keyword evidence="1" id="KW-0732">Signal</keyword>
<keyword evidence="3" id="KW-1185">Reference proteome</keyword>
<dbReference type="RefSeq" id="WP_094255026.1">
    <property type="nucleotide sequence ID" value="NZ_NNCE01000012.1"/>
</dbReference>
<dbReference type="Proteomes" id="UP000295518">
    <property type="component" value="Unassembled WGS sequence"/>
</dbReference>
<protein>
    <recommendedName>
        <fullName evidence="4">Lipoprotein</fullName>
    </recommendedName>
</protein>
<proteinExistence type="predicted"/>
<accession>A0A4V3C3H8</accession>
<feature type="chain" id="PRO_5020389109" description="Lipoprotein" evidence="1">
    <location>
        <begin position="22"/>
        <end position="336"/>
    </location>
</feature>
<organism evidence="2 3">
    <name type="scientific">Mycoplasma testudineum</name>
    <dbReference type="NCBI Taxonomy" id="244584"/>
    <lineage>
        <taxon>Bacteria</taxon>
        <taxon>Bacillati</taxon>
        <taxon>Mycoplasmatota</taxon>
        <taxon>Mollicutes</taxon>
        <taxon>Mycoplasmataceae</taxon>
        <taxon>Mycoplasma</taxon>
    </lineage>
</organism>
<evidence type="ECO:0000256" key="1">
    <source>
        <dbReference type="SAM" id="SignalP"/>
    </source>
</evidence>
<comment type="caution">
    <text evidence="2">The sequence shown here is derived from an EMBL/GenBank/DDBJ whole genome shotgun (WGS) entry which is preliminary data.</text>
</comment>
<dbReference type="PROSITE" id="PS51257">
    <property type="entry name" value="PROKAR_LIPOPROTEIN"/>
    <property type="match status" value="1"/>
</dbReference>
<reference evidence="2 3" key="1">
    <citation type="submission" date="2019-03" db="EMBL/GenBank/DDBJ databases">
        <title>Genomic Encyclopedia of Archaeal and Bacterial Type Strains, Phase II (KMG-II): from individual species to whole genera.</title>
        <authorList>
            <person name="Goeker M."/>
        </authorList>
    </citation>
    <scope>NUCLEOTIDE SEQUENCE [LARGE SCALE GENOMIC DNA]</scope>
    <source>
        <strain evidence="2 3">ATCC 700618</strain>
    </source>
</reference>